<dbReference type="PANTHER" id="PTHR39639">
    <property type="entry name" value="CHROMOSOME 16, WHOLE GENOME SHOTGUN SEQUENCE"/>
    <property type="match status" value="1"/>
</dbReference>
<feature type="region of interest" description="Disordered" evidence="1">
    <location>
        <begin position="141"/>
        <end position="164"/>
    </location>
</feature>
<dbReference type="PANTHER" id="PTHR39639:SF1">
    <property type="entry name" value="DUF262 DOMAIN-CONTAINING PROTEIN"/>
    <property type="match status" value="1"/>
</dbReference>
<accession>A0A2S8SV59</accession>
<sequence length="466" mass="53112">MANRKNPSQSPTSTSSPSKNVRADSVTLQRIIDERMGETRVASNSLSFNEMLNMYRDGELVIQPEFQRTFRWSTEQQSRFIESLILELPIPALFFVELENGQAELVDGLQRISTYLHFRGFLPEKWASQNKDRVLSRYDDEDGSLASSLPTDDDRFSLDASDPSLQTPSVPTNFLHLSGCEIVPELNGLTYPELPTAAQIALKRYYAPVYTVRKASRPDLKFHMFKRLNQGGSPLSNQELRNCYVRVVNDALISFINRCSRQDNFWSCVRSISAFAAEELYHQELVLRFFAFKNNRQEYVHDISPFLDSYLEQSSGVLEGHRLAFDQEVEKRQFDLTFDWLSQTTGADTFRAMSAKTRNVSSGFRSLLFEAITLGIQEVLPYLDANSSDHKMRFEQTLTNLKVESEFHLLTTGGGKNYANEFNKRIGYVESAMEKAFPEFKLKSLSRALIKTFKSSTKGVKKSGAS</sequence>
<comment type="caution">
    <text evidence="3">The sequence shown here is derived from an EMBL/GenBank/DDBJ whole genome shotgun (WGS) entry which is preliminary data.</text>
</comment>
<dbReference type="AlphaFoldDB" id="A0A2S8SV59"/>
<dbReference type="InterPro" id="IPR004919">
    <property type="entry name" value="GmrSD_N"/>
</dbReference>
<dbReference type="InParanoid" id="A0A2S8SV59"/>
<dbReference type="Pfam" id="PF03235">
    <property type="entry name" value="GmrSD_N"/>
    <property type="match status" value="1"/>
</dbReference>
<evidence type="ECO:0000313" key="4">
    <source>
        <dbReference type="Proteomes" id="UP000237684"/>
    </source>
</evidence>
<protein>
    <recommendedName>
        <fullName evidence="2">GmrSD restriction endonucleases N-terminal domain-containing protein</fullName>
    </recommendedName>
</protein>
<evidence type="ECO:0000259" key="2">
    <source>
        <dbReference type="Pfam" id="PF03235"/>
    </source>
</evidence>
<reference evidence="3 4" key="1">
    <citation type="journal article" date="2018" name="Syst. Appl. Microbiol.">
        <title>Abditibacterium utsteinense sp. nov., the first cultivated member of candidate phylum FBP, isolated from ice-free Antarctic soil samples.</title>
        <authorList>
            <person name="Tahon G."/>
            <person name="Tytgat B."/>
            <person name="Lebbe L."/>
            <person name="Carlier A."/>
            <person name="Willems A."/>
        </authorList>
    </citation>
    <scope>NUCLEOTIDE SEQUENCE [LARGE SCALE GENOMIC DNA]</scope>
    <source>
        <strain evidence="3 4">LMG 29911</strain>
    </source>
</reference>
<dbReference type="OrthoDB" id="9770340at2"/>
<organism evidence="3 4">
    <name type="scientific">Abditibacterium utsteinense</name>
    <dbReference type="NCBI Taxonomy" id="1960156"/>
    <lineage>
        <taxon>Bacteria</taxon>
        <taxon>Pseudomonadati</taxon>
        <taxon>Abditibacteriota</taxon>
        <taxon>Abditibacteriia</taxon>
        <taxon>Abditibacteriales</taxon>
        <taxon>Abditibacteriaceae</taxon>
        <taxon>Abditibacterium</taxon>
    </lineage>
</organism>
<keyword evidence="4" id="KW-1185">Reference proteome</keyword>
<feature type="compositionally biased region" description="Low complexity" evidence="1">
    <location>
        <begin position="7"/>
        <end position="18"/>
    </location>
</feature>
<feature type="domain" description="GmrSD restriction endonucleases N-terminal" evidence="2">
    <location>
        <begin position="49"/>
        <end position="244"/>
    </location>
</feature>
<evidence type="ECO:0000313" key="3">
    <source>
        <dbReference type="EMBL" id="PQV64685.1"/>
    </source>
</evidence>
<dbReference type="Proteomes" id="UP000237684">
    <property type="component" value="Unassembled WGS sequence"/>
</dbReference>
<gene>
    <name evidence="3" type="ORF">B1R32_104179</name>
</gene>
<feature type="region of interest" description="Disordered" evidence="1">
    <location>
        <begin position="1"/>
        <end position="23"/>
    </location>
</feature>
<dbReference type="RefSeq" id="WP_123580441.1">
    <property type="nucleotide sequence ID" value="NZ_NIGF01000004.1"/>
</dbReference>
<name>A0A2S8SV59_9BACT</name>
<evidence type="ECO:0000256" key="1">
    <source>
        <dbReference type="SAM" id="MobiDB-lite"/>
    </source>
</evidence>
<proteinExistence type="predicted"/>
<dbReference type="EMBL" id="NIGF01000004">
    <property type="protein sequence ID" value="PQV64685.1"/>
    <property type="molecule type" value="Genomic_DNA"/>
</dbReference>